<organism evidence="2 3">
    <name type="scientific">Polymorphobacter multimanifer</name>
    <dbReference type="NCBI Taxonomy" id="1070431"/>
    <lineage>
        <taxon>Bacteria</taxon>
        <taxon>Pseudomonadati</taxon>
        <taxon>Pseudomonadota</taxon>
        <taxon>Alphaproteobacteria</taxon>
        <taxon>Sphingomonadales</taxon>
        <taxon>Sphingosinicellaceae</taxon>
        <taxon>Polymorphobacter</taxon>
    </lineage>
</organism>
<accession>A0A841LHU6</accession>
<dbReference type="Proteomes" id="UP000538147">
    <property type="component" value="Unassembled WGS sequence"/>
</dbReference>
<evidence type="ECO:0000313" key="2">
    <source>
        <dbReference type="EMBL" id="MBB6228772.1"/>
    </source>
</evidence>
<gene>
    <name evidence="2" type="ORF">FHS79_002963</name>
</gene>
<keyword evidence="3" id="KW-1185">Reference proteome</keyword>
<evidence type="ECO:0000256" key="1">
    <source>
        <dbReference type="SAM" id="Phobius"/>
    </source>
</evidence>
<keyword evidence="1" id="KW-0812">Transmembrane</keyword>
<keyword evidence="1" id="KW-1133">Transmembrane helix</keyword>
<evidence type="ECO:0000313" key="3">
    <source>
        <dbReference type="Proteomes" id="UP000538147"/>
    </source>
</evidence>
<proteinExistence type="predicted"/>
<comment type="caution">
    <text evidence="2">The sequence shown here is derived from an EMBL/GenBank/DDBJ whole genome shotgun (WGS) entry which is preliminary data.</text>
</comment>
<dbReference type="EMBL" id="JACIIV010000024">
    <property type="protein sequence ID" value="MBB6228772.1"/>
    <property type="molecule type" value="Genomic_DNA"/>
</dbReference>
<dbReference type="RefSeq" id="WP_184201718.1">
    <property type="nucleotide sequence ID" value="NZ_BMOX01000015.1"/>
</dbReference>
<feature type="transmembrane region" description="Helical" evidence="1">
    <location>
        <begin position="30"/>
        <end position="48"/>
    </location>
</feature>
<name>A0A841LHU6_9SPHN</name>
<protein>
    <recommendedName>
        <fullName evidence="4">ABC transporter permease</fullName>
    </recommendedName>
</protein>
<sequence length="86" mass="9702">MIWRRVLDYLKELRSAEAAQWDILPKWLQILTYALALPAWLYLASGIMSGEPRSGLGADIAIGLFVSTGVLQIVLIIRAYWRGDIL</sequence>
<keyword evidence="1" id="KW-0472">Membrane</keyword>
<dbReference type="AlphaFoldDB" id="A0A841LHU6"/>
<reference evidence="2 3" key="1">
    <citation type="submission" date="2020-08" db="EMBL/GenBank/DDBJ databases">
        <title>Genomic Encyclopedia of Type Strains, Phase IV (KMG-IV): sequencing the most valuable type-strain genomes for metagenomic binning, comparative biology and taxonomic classification.</title>
        <authorList>
            <person name="Goeker M."/>
        </authorList>
    </citation>
    <scope>NUCLEOTIDE SEQUENCE [LARGE SCALE GENOMIC DNA]</scope>
    <source>
        <strain evidence="2 3">DSM 102189</strain>
    </source>
</reference>
<evidence type="ECO:0008006" key="4">
    <source>
        <dbReference type="Google" id="ProtNLM"/>
    </source>
</evidence>
<feature type="transmembrane region" description="Helical" evidence="1">
    <location>
        <begin position="60"/>
        <end position="81"/>
    </location>
</feature>